<dbReference type="EMBL" id="JAFIQS020000012">
    <property type="protein sequence ID" value="KAH9475116.1"/>
    <property type="molecule type" value="Genomic_DNA"/>
</dbReference>
<comment type="caution">
    <text evidence="1">The sequence shown here is derived from an EMBL/GenBank/DDBJ whole genome shotgun (WGS) entry which is preliminary data.</text>
</comment>
<accession>A0ACB8GHI5</accession>
<protein>
    <submittedName>
        <fullName evidence="1">Uncharacterized protein</fullName>
    </submittedName>
</protein>
<name>A0ACB8GHI5_PSICU</name>
<gene>
    <name evidence="1" type="ORF">JR316_0012227</name>
</gene>
<dbReference type="Proteomes" id="UP000664032">
    <property type="component" value="Unassembled WGS sequence"/>
</dbReference>
<evidence type="ECO:0000313" key="2">
    <source>
        <dbReference type="Proteomes" id="UP000664032"/>
    </source>
</evidence>
<keyword evidence="2" id="KW-1185">Reference proteome</keyword>
<evidence type="ECO:0000313" key="1">
    <source>
        <dbReference type="EMBL" id="KAH9475116.1"/>
    </source>
</evidence>
<proteinExistence type="predicted"/>
<organism evidence="1 2">
    <name type="scientific">Psilocybe cubensis</name>
    <name type="common">Psychedelic mushroom</name>
    <name type="synonym">Stropharia cubensis</name>
    <dbReference type="NCBI Taxonomy" id="181762"/>
    <lineage>
        <taxon>Eukaryota</taxon>
        <taxon>Fungi</taxon>
        <taxon>Dikarya</taxon>
        <taxon>Basidiomycota</taxon>
        <taxon>Agaricomycotina</taxon>
        <taxon>Agaricomycetes</taxon>
        <taxon>Agaricomycetidae</taxon>
        <taxon>Agaricales</taxon>
        <taxon>Agaricineae</taxon>
        <taxon>Strophariaceae</taxon>
        <taxon>Psilocybe</taxon>
    </lineage>
</organism>
<sequence length="381" mass="43036">MENLVFVFLGHYYAMSGYYYNSTPHCYASQSVYPPLLYAHEPTVNVNDDLGVHGGIVSDSSHASEQTTQYPSSSSDSHLYEQEMDSDLEDSEQAYEIPIPSIYDTEKLLREHLQIPETKPLNLYSLPECIDPNDRAIRPSTIALAALAIWGSDSKRLSLQEIITAIEARYPTWAWFNPTSGSKPAWKAWFIRKRRPGSTNKKDGIWHINVAYGFVDTRLRKRRSRPDAHSHPSPTPSPTSNHEFSVMTAPMLNNELDNHHIASGSHNTVSYGPPQTTNAQAYQYFGVASYQGEEQNYASYQQAAHPAPNSYIFIQEPYPRTSNRDARGPNIHHHAHMDFMLPVNATNMSQGSSSGRQSTERSRRARGRQMPLSGSRTRRTM</sequence>
<reference evidence="1" key="1">
    <citation type="submission" date="2021-10" db="EMBL/GenBank/DDBJ databases">
        <title>Psilocybe cubensis genome.</title>
        <authorList>
            <person name="Mckernan K.J."/>
            <person name="Crawford S."/>
            <person name="Trippe A."/>
            <person name="Kane L.T."/>
            <person name="Mclaughlin S."/>
        </authorList>
    </citation>
    <scope>NUCLEOTIDE SEQUENCE</scope>
    <source>
        <strain evidence="1">MGC-MH-2018</strain>
    </source>
</reference>